<feature type="binding site" evidence="7">
    <location>
        <begin position="130"/>
        <end position="136"/>
    </location>
    <ligand>
        <name>ATP</name>
        <dbReference type="ChEBI" id="CHEBI:30616"/>
    </ligand>
</feature>
<evidence type="ECO:0000259" key="10">
    <source>
        <dbReference type="Pfam" id="PF08245"/>
    </source>
</evidence>
<comment type="pathway">
    <text evidence="2 7 8">Cell wall biogenesis; peptidoglycan biosynthesis.</text>
</comment>
<feature type="domain" description="Mur ligase C-terminal" evidence="9">
    <location>
        <begin position="342"/>
        <end position="459"/>
    </location>
</feature>
<keyword evidence="7 8" id="KW-0961">Cell wall biogenesis/degradation</keyword>
<dbReference type="InterPro" id="IPR036615">
    <property type="entry name" value="Mur_ligase_C_dom_sf"/>
</dbReference>
<dbReference type="HAMAP" id="MF_00639">
    <property type="entry name" value="MurD"/>
    <property type="match status" value="1"/>
</dbReference>
<organism evidence="11 12">
    <name type="scientific">Slackia heliotrinireducens (strain ATCC 29202 / DSM 20476 / NCTC 11029 / RHS 1)</name>
    <name type="common">Peptococcus heliotrinreducens</name>
    <dbReference type="NCBI Taxonomy" id="471855"/>
    <lineage>
        <taxon>Bacteria</taxon>
        <taxon>Bacillati</taxon>
        <taxon>Actinomycetota</taxon>
        <taxon>Coriobacteriia</taxon>
        <taxon>Eggerthellales</taxon>
        <taxon>Eggerthellaceae</taxon>
        <taxon>Slackia</taxon>
    </lineage>
</organism>
<gene>
    <name evidence="7" type="primary">murD</name>
    <name evidence="11" type="ordered locus">Shel_08830</name>
</gene>
<dbReference type="Proteomes" id="UP000002026">
    <property type="component" value="Chromosome"/>
</dbReference>
<dbReference type="InterPro" id="IPR036565">
    <property type="entry name" value="Mur-like_cat_sf"/>
</dbReference>
<dbReference type="GO" id="GO:0008360">
    <property type="term" value="P:regulation of cell shape"/>
    <property type="evidence" value="ECO:0007669"/>
    <property type="project" value="UniProtKB-KW"/>
</dbReference>
<dbReference type="InterPro" id="IPR005762">
    <property type="entry name" value="MurD"/>
</dbReference>
<dbReference type="SUPFAM" id="SSF53244">
    <property type="entry name" value="MurD-like peptide ligases, peptide-binding domain"/>
    <property type="match status" value="1"/>
</dbReference>
<dbReference type="InterPro" id="IPR004101">
    <property type="entry name" value="Mur_ligase_C"/>
</dbReference>
<evidence type="ECO:0000256" key="5">
    <source>
        <dbReference type="ARBA" id="ARBA00022741"/>
    </source>
</evidence>
<keyword evidence="6 7" id="KW-0067">ATP-binding</keyword>
<keyword evidence="7 8" id="KW-0573">Peptidoglycan synthesis</keyword>
<dbReference type="PANTHER" id="PTHR43692">
    <property type="entry name" value="UDP-N-ACETYLMURAMOYLALANINE--D-GLUTAMATE LIGASE"/>
    <property type="match status" value="1"/>
</dbReference>
<dbReference type="GO" id="GO:0008764">
    <property type="term" value="F:UDP-N-acetylmuramoylalanine-D-glutamate ligase activity"/>
    <property type="evidence" value="ECO:0007669"/>
    <property type="project" value="UniProtKB-UniRule"/>
</dbReference>
<evidence type="ECO:0000256" key="1">
    <source>
        <dbReference type="ARBA" id="ARBA00004496"/>
    </source>
</evidence>
<dbReference type="GO" id="GO:0051301">
    <property type="term" value="P:cell division"/>
    <property type="evidence" value="ECO:0007669"/>
    <property type="project" value="UniProtKB-KW"/>
</dbReference>
<dbReference type="NCBIfam" id="TIGR01087">
    <property type="entry name" value="murD"/>
    <property type="match status" value="1"/>
</dbReference>
<proteinExistence type="inferred from homology"/>
<dbReference type="KEGG" id="shi:Shel_08830"/>
<dbReference type="eggNOG" id="COG0771">
    <property type="taxonomic scope" value="Bacteria"/>
</dbReference>
<evidence type="ECO:0000256" key="2">
    <source>
        <dbReference type="ARBA" id="ARBA00004752"/>
    </source>
</evidence>
<keyword evidence="3 7" id="KW-0963">Cytoplasm</keyword>
<dbReference type="PANTHER" id="PTHR43692:SF1">
    <property type="entry name" value="UDP-N-ACETYLMURAMOYLALANINE--D-GLUTAMATE LIGASE"/>
    <property type="match status" value="1"/>
</dbReference>
<dbReference type="HOGENOM" id="CLU_032540_0_0_11"/>
<feature type="domain" description="Mur ligase central" evidence="10">
    <location>
        <begin position="128"/>
        <end position="320"/>
    </location>
</feature>
<keyword evidence="4 7" id="KW-0436">Ligase</keyword>
<evidence type="ECO:0000256" key="6">
    <source>
        <dbReference type="ARBA" id="ARBA00022840"/>
    </source>
</evidence>
<protein>
    <recommendedName>
        <fullName evidence="7 8">UDP-N-acetylmuramoylalanine--D-glutamate ligase</fullName>
        <ecNumber evidence="7 8">6.3.2.9</ecNumber>
    </recommendedName>
    <alternativeName>
        <fullName evidence="7">D-glutamic acid-adding enzyme</fullName>
    </alternativeName>
    <alternativeName>
        <fullName evidence="7">UDP-N-acetylmuramoyl-L-alanyl-D-glutamate synthetase</fullName>
    </alternativeName>
</protein>
<dbReference type="EMBL" id="CP001684">
    <property type="protein sequence ID" value="ACV21930.1"/>
    <property type="molecule type" value="Genomic_DNA"/>
</dbReference>
<evidence type="ECO:0000259" key="9">
    <source>
        <dbReference type="Pfam" id="PF02875"/>
    </source>
</evidence>
<dbReference type="EC" id="6.3.2.9" evidence="7 8"/>
<accession>C7N4U5</accession>
<evidence type="ECO:0000256" key="8">
    <source>
        <dbReference type="RuleBase" id="RU003664"/>
    </source>
</evidence>
<dbReference type="GO" id="GO:0009252">
    <property type="term" value="P:peptidoglycan biosynthetic process"/>
    <property type="evidence" value="ECO:0007669"/>
    <property type="project" value="UniProtKB-UniRule"/>
</dbReference>
<dbReference type="Gene3D" id="3.90.190.20">
    <property type="entry name" value="Mur ligase, C-terminal domain"/>
    <property type="match status" value="1"/>
</dbReference>
<keyword evidence="7 8" id="KW-0132">Cell division</keyword>
<evidence type="ECO:0000256" key="3">
    <source>
        <dbReference type="ARBA" id="ARBA00022490"/>
    </source>
</evidence>
<dbReference type="SUPFAM" id="SSF53623">
    <property type="entry name" value="MurD-like peptide ligases, catalytic domain"/>
    <property type="match status" value="1"/>
</dbReference>
<dbReference type="RefSeq" id="WP_012798034.1">
    <property type="nucleotide sequence ID" value="NC_013165.1"/>
</dbReference>
<evidence type="ECO:0000313" key="11">
    <source>
        <dbReference type="EMBL" id="ACV21930.1"/>
    </source>
</evidence>
<name>C7N4U5_SLAHD</name>
<keyword evidence="7 8" id="KW-0133">Cell shape</keyword>
<dbReference type="UniPathway" id="UPA00219"/>
<dbReference type="GO" id="GO:0005524">
    <property type="term" value="F:ATP binding"/>
    <property type="evidence" value="ECO:0007669"/>
    <property type="project" value="UniProtKB-UniRule"/>
</dbReference>
<dbReference type="Pfam" id="PF08245">
    <property type="entry name" value="Mur_ligase_M"/>
    <property type="match status" value="1"/>
</dbReference>
<comment type="similarity">
    <text evidence="7">Belongs to the MurCDEF family.</text>
</comment>
<dbReference type="GO" id="GO:0005737">
    <property type="term" value="C:cytoplasm"/>
    <property type="evidence" value="ECO:0007669"/>
    <property type="project" value="UniProtKB-SubCell"/>
</dbReference>
<dbReference type="Pfam" id="PF02875">
    <property type="entry name" value="Mur_ligase_C"/>
    <property type="match status" value="1"/>
</dbReference>
<dbReference type="InterPro" id="IPR013221">
    <property type="entry name" value="Mur_ligase_cen"/>
</dbReference>
<keyword evidence="7 8" id="KW-0131">Cell cycle</keyword>
<evidence type="ECO:0000256" key="7">
    <source>
        <dbReference type="HAMAP-Rule" id="MF_00639"/>
    </source>
</evidence>
<reference evidence="11 12" key="1">
    <citation type="journal article" date="2009" name="Stand. Genomic Sci.">
        <title>Complete genome sequence of Slackia heliotrinireducens type strain (RHS 1).</title>
        <authorList>
            <person name="Pukall R."/>
            <person name="Lapidus A."/>
            <person name="Nolan M."/>
            <person name="Copeland A."/>
            <person name="Glavina Del Rio T."/>
            <person name="Lucas S."/>
            <person name="Chen F."/>
            <person name="Tice H."/>
            <person name="Cheng J.F."/>
            <person name="Chertkov O."/>
            <person name="Bruce D."/>
            <person name="Goodwin L."/>
            <person name="Kuske C."/>
            <person name="Brettin T."/>
            <person name="Detter J.C."/>
            <person name="Han C."/>
            <person name="Pitluck S."/>
            <person name="Pati A."/>
            <person name="Mavrommatis K."/>
            <person name="Ivanova N."/>
            <person name="Ovchinnikova G."/>
            <person name="Chen A."/>
            <person name="Palaniappan K."/>
            <person name="Schneider S."/>
            <person name="Rohde M."/>
            <person name="Chain P."/>
            <person name="D'haeseleer P."/>
            <person name="Goker M."/>
            <person name="Bristow J."/>
            <person name="Eisen J.A."/>
            <person name="Markowitz V."/>
            <person name="Kyrpides N.C."/>
            <person name="Klenk H.P."/>
            <person name="Hugenholtz P."/>
        </authorList>
    </citation>
    <scope>NUCLEOTIDE SEQUENCE [LARGE SCALE GENOMIC DNA]</scope>
    <source>
        <strain evidence="12">ATCC 29202 / DSM 20476 / NCTC 11029 / RHS 1</strain>
    </source>
</reference>
<comment type="catalytic activity">
    <reaction evidence="7 8">
        <text>UDP-N-acetyl-alpha-D-muramoyl-L-alanine + D-glutamate + ATP = UDP-N-acetyl-alpha-D-muramoyl-L-alanyl-D-glutamate + ADP + phosphate + H(+)</text>
        <dbReference type="Rhea" id="RHEA:16429"/>
        <dbReference type="ChEBI" id="CHEBI:15378"/>
        <dbReference type="ChEBI" id="CHEBI:29986"/>
        <dbReference type="ChEBI" id="CHEBI:30616"/>
        <dbReference type="ChEBI" id="CHEBI:43474"/>
        <dbReference type="ChEBI" id="CHEBI:83898"/>
        <dbReference type="ChEBI" id="CHEBI:83900"/>
        <dbReference type="ChEBI" id="CHEBI:456216"/>
        <dbReference type="EC" id="6.3.2.9"/>
    </reaction>
</comment>
<comment type="function">
    <text evidence="7 8">Cell wall formation. Catalyzes the addition of glutamate to the nucleotide precursor UDP-N-acetylmuramoyl-L-alanine (UMA).</text>
</comment>
<evidence type="ECO:0000313" key="12">
    <source>
        <dbReference type="Proteomes" id="UP000002026"/>
    </source>
</evidence>
<dbReference type="GO" id="GO:0071555">
    <property type="term" value="P:cell wall organization"/>
    <property type="evidence" value="ECO:0007669"/>
    <property type="project" value="UniProtKB-KW"/>
</dbReference>
<keyword evidence="5 7" id="KW-0547">Nucleotide-binding</keyword>
<dbReference type="STRING" id="471855.Shel_08830"/>
<dbReference type="AlphaFoldDB" id="C7N4U5"/>
<dbReference type="Gene3D" id="3.40.1190.10">
    <property type="entry name" value="Mur-like, catalytic domain"/>
    <property type="match status" value="1"/>
</dbReference>
<evidence type="ECO:0000256" key="4">
    <source>
        <dbReference type="ARBA" id="ARBA00022598"/>
    </source>
</evidence>
<comment type="subcellular location">
    <subcellularLocation>
        <location evidence="1 7 8">Cytoplasm</location>
    </subcellularLocation>
</comment>
<keyword evidence="12" id="KW-1185">Reference proteome</keyword>
<sequence>MDAGYIDGCKAAPVHIGNVLVLGLGKSGRAVSEYCLGLIGTRIDNLVIAAGEQNESAATFARECERRGATVVFDTYVFEGSYDLCIASPGISQFSRFYENAAACSAEVISEVEFAWRESRSESVWIAITGTNGKTTTTTLTYEILKAAGLPVAAVGNIGNTCIEAVAEDQATYYVAEVSSFQLASMSKFAPDVAVLLNITPDHLYWHMTFEAYVDAKKSVYSRMKQGVVVIDAVNDIARSCVKEFKNDPDRGFSYIPIGCAAGLDHSMAEACGSENAAYMRGDDLLIKRGDEVIDLLNFKELNIKGGHNASNALAAACAALSVGVSVPDVRRALRAFKPLEHRMEPCGSIDGVNFINDSKATNVDATLKALDSFESGKAVFLLGGHDKGTDLAELAAKAAANCKAVVCFGAAGKRFYNAFDDMKDAKVKRLLTDHMEDALDAAISICEPGDSVVLSPACASFDEFDSFEHRGRVFKHLVAFRAYSKKGE</sequence>
<dbReference type="Gene3D" id="3.40.50.720">
    <property type="entry name" value="NAD(P)-binding Rossmann-like Domain"/>
    <property type="match status" value="1"/>
</dbReference>